<keyword evidence="6" id="KW-0472">Membrane</keyword>
<dbReference type="PROSITE" id="PS50111">
    <property type="entry name" value="CHEMOTAXIS_TRANSDUC_2"/>
    <property type="match status" value="1"/>
</dbReference>
<reference evidence="10 11" key="1">
    <citation type="submission" date="2017-09" db="EMBL/GenBank/DDBJ databases">
        <authorList>
            <person name="Ehlers B."/>
            <person name="Leendertz F.H."/>
        </authorList>
    </citation>
    <scope>NUCLEOTIDE SEQUENCE [LARGE SCALE GENOMIC DNA]</scope>
    <source>
        <strain evidence="10 11">CGMCC 1.12662</strain>
    </source>
</reference>
<dbReference type="AlphaFoldDB" id="A0A285IW67"/>
<protein>
    <submittedName>
        <fullName evidence="10">Methyl-accepting chemotaxis protein</fullName>
    </submittedName>
</protein>
<keyword evidence="2" id="KW-0145">Chemotaxis</keyword>
<feature type="transmembrane region" description="Helical" evidence="6">
    <location>
        <begin position="56"/>
        <end position="74"/>
    </location>
</feature>
<dbReference type="InterPro" id="IPR051310">
    <property type="entry name" value="MCP_chemotaxis"/>
</dbReference>
<feature type="transmembrane region" description="Helical" evidence="6">
    <location>
        <begin position="81"/>
        <end position="101"/>
    </location>
</feature>
<dbReference type="FunFam" id="1.10.287.950:FF:000001">
    <property type="entry name" value="Methyl-accepting chemotaxis sensory transducer"/>
    <property type="match status" value="1"/>
</dbReference>
<keyword evidence="6" id="KW-0812">Transmembrane</keyword>
<keyword evidence="12" id="KW-1185">Reference proteome</keyword>
<name>A0A285IW67_9RHOB</name>
<dbReference type="SUPFAM" id="SSF58104">
    <property type="entry name" value="Methyl-accepting chemotaxis protein (MCP) signaling domain"/>
    <property type="match status" value="1"/>
</dbReference>
<evidence type="ECO:0000259" key="7">
    <source>
        <dbReference type="PROSITE" id="PS50111"/>
    </source>
</evidence>
<evidence type="ECO:0000256" key="3">
    <source>
        <dbReference type="ARBA" id="ARBA00029447"/>
    </source>
</evidence>
<evidence type="ECO:0000313" key="11">
    <source>
        <dbReference type="Proteomes" id="UP000231655"/>
    </source>
</evidence>
<dbReference type="SMART" id="SM00283">
    <property type="entry name" value="MA"/>
    <property type="match status" value="1"/>
</dbReference>
<dbReference type="GO" id="GO:0016020">
    <property type="term" value="C:membrane"/>
    <property type="evidence" value="ECO:0007669"/>
    <property type="project" value="UniProtKB-SubCell"/>
</dbReference>
<dbReference type="Proteomes" id="UP000231702">
    <property type="component" value="Unassembled WGS sequence"/>
</dbReference>
<dbReference type="PANTHER" id="PTHR43531">
    <property type="entry name" value="PROTEIN ICFG"/>
    <property type="match status" value="1"/>
</dbReference>
<feature type="transmembrane region" description="Helical" evidence="6">
    <location>
        <begin position="128"/>
        <end position="152"/>
    </location>
</feature>
<accession>A0A285IW67</accession>
<sequence>MTAAAKRREPPVINETTLGPRFGKARTQAQRLVAFSCLASVPVVAAPGLLLDNGMLWATLPPSLLLAILAFVTLRMPGPAARVLVSLALLGQCVLFNAAMLGHPMQPDAHMTYFVALTAIATLSSRPALIWAGAVVVGHHLTLALFAPSLVFLSEGLGFNMMRVAFHGVTVLLACINLMIIVHFRLLQTVYSERRAGQLEGAMGEAQQALREARRQKEEAQEATRRAEEAREDSTRARQHAEAALKEAEENARAAREAEARNAETQDRHAREVEEVIAHLQQKLSCLAQGDLTTRIDRPLPAAFADLSQSFNIGVARLEEAFAAVQEEVVSIRAQSREINDAAEDLGRRTEKQVTTLSEAAGTLQQLTTLIGEIATDTGAARTATEETRGEATSGTEVMTRTVSAMDEIEGSSSEIRKIITVIDGIAFQTNLLALNAGVEAARAGNAGRGFAVVANEVRALAQRSSEAAKEIDALINSSAGHVGRGVNLVKTTGSALDSIRQAVERTAERMQAVADATQDQSRGLSEVNAAIKELEAFTQRNAAIFEETMTANALLSETAESLASRVGEFRIGERQAARAEEAWLNEGKDRRIEQRRRA</sequence>
<dbReference type="GO" id="GO:0007165">
    <property type="term" value="P:signal transduction"/>
    <property type="evidence" value="ECO:0007669"/>
    <property type="project" value="UniProtKB-KW"/>
</dbReference>
<evidence type="ECO:0000313" key="9">
    <source>
        <dbReference type="EMBL" id="PJE25949.1"/>
    </source>
</evidence>
<evidence type="ECO:0000313" key="10">
    <source>
        <dbReference type="EMBL" id="SNY52285.1"/>
    </source>
</evidence>
<dbReference type="RefSeq" id="WP_097145997.1">
    <property type="nucleotide sequence ID" value="NZ_OBEA01000004.1"/>
</dbReference>
<evidence type="ECO:0000256" key="2">
    <source>
        <dbReference type="ARBA" id="ARBA00022500"/>
    </source>
</evidence>
<dbReference type="PROSITE" id="PS50885">
    <property type="entry name" value="HAMP"/>
    <property type="match status" value="1"/>
</dbReference>
<dbReference type="PANTHER" id="PTHR43531:SF11">
    <property type="entry name" value="METHYL-ACCEPTING CHEMOTAXIS PROTEIN 3"/>
    <property type="match status" value="1"/>
</dbReference>
<dbReference type="InterPro" id="IPR004090">
    <property type="entry name" value="Chemotax_Me-accpt_rcpt"/>
</dbReference>
<dbReference type="EMBL" id="PGTD01000023">
    <property type="protein sequence ID" value="PJE25949.1"/>
    <property type="molecule type" value="Genomic_DNA"/>
</dbReference>
<proteinExistence type="inferred from homology"/>
<keyword evidence="6" id="KW-1133">Transmembrane helix</keyword>
<gene>
    <name evidence="9" type="ORF">CVM39_19825</name>
    <name evidence="10" type="ORF">SAMN06297129_2250</name>
</gene>
<evidence type="ECO:0000259" key="8">
    <source>
        <dbReference type="PROSITE" id="PS50885"/>
    </source>
</evidence>
<dbReference type="InterPro" id="IPR004089">
    <property type="entry name" value="MCPsignal_dom"/>
</dbReference>
<evidence type="ECO:0000256" key="5">
    <source>
        <dbReference type="SAM" id="MobiDB-lite"/>
    </source>
</evidence>
<evidence type="ECO:0000256" key="4">
    <source>
        <dbReference type="PROSITE-ProRule" id="PRU00284"/>
    </source>
</evidence>
<feature type="region of interest" description="Disordered" evidence="5">
    <location>
        <begin position="207"/>
        <end position="269"/>
    </location>
</feature>
<comment type="subcellular location">
    <subcellularLocation>
        <location evidence="1">Membrane</location>
    </subcellularLocation>
</comment>
<feature type="compositionally biased region" description="Basic and acidic residues" evidence="5">
    <location>
        <begin position="211"/>
        <end position="269"/>
    </location>
</feature>
<dbReference type="EMBL" id="OBEA01000004">
    <property type="protein sequence ID" value="SNY52285.1"/>
    <property type="molecule type" value="Genomic_DNA"/>
</dbReference>
<feature type="domain" description="Methyl-accepting transducer" evidence="7">
    <location>
        <begin position="328"/>
        <end position="557"/>
    </location>
</feature>
<evidence type="ECO:0000256" key="1">
    <source>
        <dbReference type="ARBA" id="ARBA00004370"/>
    </source>
</evidence>
<keyword evidence="4" id="KW-0807">Transducer</keyword>
<dbReference type="Gene3D" id="1.10.287.950">
    <property type="entry name" value="Methyl-accepting chemotaxis protein"/>
    <property type="match status" value="1"/>
</dbReference>
<dbReference type="CDD" id="cd11386">
    <property type="entry name" value="MCP_signal"/>
    <property type="match status" value="1"/>
</dbReference>
<dbReference type="GO" id="GO:0004888">
    <property type="term" value="F:transmembrane signaling receptor activity"/>
    <property type="evidence" value="ECO:0007669"/>
    <property type="project" value="InterPro"/>
</dbReference>
<dbReference type="GO" id="GO:0006935">
    <property type="term" value="P:chemotaxis"/>
    <property type="evidence" value="ECO:0007669"/>
    <property type="project" value="UniProtKB-KW"/>
</dbReference>
<feature type="transmembrane region" description="Helical" evidence="6">
    <location>
        <begin position="164"/>
        <end position="186"/>
    </location>
</feature>
<dbReference type="PRINTS" id="PR00260">
    <property type="entry name" value="CHEMTRNSDUCR"/>
</dbReference>
<comment type="similarity">
    <text evidence="3">Belongs to the methyl-accepting chemotaxis (MCP) protein family.</text>
</comment>
<dbReference type="OrthoDB" id="369026at2"/>
<evidence type="ECO:0000256" key="6">
    <source>
        <dbReference type="SAM" id="Phobius"/>
    </source>
</evidence>
<evidence type="ECO:0000313" key="12">
    <source>
        <dbReference type="Proteomes" id="UP000231702"/>
    </source>
</evidence>
<feature type="transmembrane region" description="Helical" evidence="6">
    <location>
        <begin position="32"/>
        <end position="50"/>
    </location>
</feature>
<dbReference type="InterPro" id="IPR003660">
    <property type="entry name" value="HAMP_dom"/>
</dbReference>
<reference evidence="9 12" key="2">
    <citation type="journal article" date="2018" name="Int. J. Syst. Evol. Microbiol.">
        <title>Pseudooceanicola lipolyticus sp. nov., a marine alphaproteobacterium, reclassification of Oceanicola flagellatus as Pseudooceanicola flagellatus comb. nov. and emended description of the genus Pseudooceanicola.</title>
        <authorList>
            <person name="Huang M.-M."/>
            <person name="Guo L.-L."/>
            <person name="Wu Y.-H."/>
            <person name="Lai Q.-L."/>
            <person name="Shao Z.-Z."/>
            <person name="Wang C.-S."/>
            <person name="Wu M."/>
            <person name="Xu X.-W."/>
        </authorList>
    </citation>
    <scope>NUCLEOTIDE SEQUENCE [LARGE SCALE GENOMIC DNA]</scope>
    <source>
        <strain evidence="9 12">Ar-45</strain>
    </source>
</reference>
<dbReference type="Proteomes" id="UP000231655">
    <property type="component" value="Unassembled WGS sequence"/>
</dbReference>
<organism evidence="10 11">
    <name type="scientific">Pseudooceanicola antarcticus</name>
    <dbReference type="NCBI Taxonomy" id="1247613"/>
    <lineage>
        <taxon>Bacteria</taxon>
        <taxon>Pseudomonadati</taxon>
        <taxon>Pseudomonadota</taxon>
        <taxon>Alphaproteobacteria</taxon>
        <taxon>Rhodobacterales</taxon>
        <taxon>Paracoccaceae</taxon>
        <taxon>Pseudooceanicola</taxon>
    </lineage>
</organism>
<feature type="domain" description="HAMP" evidence="8">
    <location>
        <begin position="271"/>
        <end position="323"/>
    </location>
</feature>
<dbReference type="Pfam" id="PF00015">
    <property type="entry name" value="MCPsignal"/>
    <property type="match status" value="1"/>
</dbReference>